<keyword evidence="2" id="KW-0472">Membrane</keyword>
<dbReference type="Proteomes" id="UP000533080">
    <property type="component" value="Unassembled WGS sequence"/>
</dbReference>
<dbReference type="RefSeq" id="WP_171443882.1">
    <property type="nucleotide sequence ID" value="NZ_JABFNS010000113.1"/>
</dbReference>
<evidence type="ECO:0000313" key="3">
    <source>
        <dbReference type="EMBL" id="NOJ81918.1"/>
    </source>
</evidence>
<organism evidence="3 4">
    <name type="scientific">Myxococcus xanthus</name>
    <dbReference type="NCBI Taxonomy" id="34"/>
    <lineage>
        <taxon>Bacteria</taxon>
        <taxon>Pseudomonadati</taxon>
        <taxon>Myxococcota</taxon>
        <taxon>Myxococcia</taxon>
        <taxon>Myxococcales</taxon>
        <taxon>Cystobacterineae</taxon>
        <taxon>Myxococcaceae</taxon>
        <taxon>Myxococcus</taxon>
    </lineage>
</organism>
<dbReference type="AlphaFoldDB" id="A0A7Y4IMD4"/>
<gene>
    <name evidence="3" type="ORF">HNV28_26915</name>
</gene>
<comment type="caution">
    <text evidence="3">The sequence shown here is derived from an EMBL/GenBank/DDBJ whole genome shotgun (WGS) entry which is preliminary data.</text>
</comment>
<accession>A0A7Y4IMD4</accession>
<protein>
    <submittedName>
        <fullName evidence="3">Uncharacterized protein</fullName>
    </submittedName>
</protein>
<evidence type="ECO:0000256" key="1">
    <source>
        <dbReference type="SAM" id="MobiDB-lite"/>
    </source>
</evidence>
<feature type="transmembrane region" description="Helical" evidence="2">
    <location>
        <begin position="17"/>
        <end position="38"/>
    </location>
</feature>
<keyword evidence="2" id="KW-1133">Transmembrane helix</keyword>
<evidence type="ECO:0000256" key="2">
    <source>
        <dbReference type="SAM" id="Phobius"/>
    </source>
</evidence>
<feature type="region of interest" description="Disordered" evidence="1">
    <location>
        <begin position="91"/>
        <end position="116"/>
    </location>
</feature>
<keyword evidence="2" id="KW-0812">Transmembrane</keyword>
<dbReference type="EMBL" id="JABFNT010000106">
    <property type="protein sequence ID" value="NOJ81918.1"/>
    <property type="molecule type" value="Genomic_DNA"/>
</dbReference>
<reference evidence="3 4" key="1">
    <citation type="submission" date="2020-05" db="EMBL/GenBank/DDBJ databases">
        <authorList>
            <person name="Whitworth D."/>
        </authorList>
    </citation>
    <scope>NUCLEOTIDE SEQUENCE [LARGE SCALE GENOMIC DNA]</scope>
    <source>
        <strain evidence="3 4">AM005</strain>
    </source>
</reference>
<sequence>MGNAGCLWNILNTVGALAGGLGALGAVIAAIWTAWSVVPNELASFRASKADERRGEAAQHLWGASFRLFRELEALCLPANIAALIGAPHSDKHGETNEKDAHHLSPDEHYDRRTSGTRHRIETASDALLESWGVAALHLPEKLLMGVDSLWMLRSSILFDHEMYHSLHKMRPAGTLQVGSEGLCSKERHDELVATTKRIWDDLGPIARHGQPMLDFDKAIAMRSASKERNASTHSAAQMR</sequence>
<proteinExistence type="predicted"/>
<name>A0A7Y4IMD4_MYXXA</name>
<evidence type="ECO:0000313" key="4">
    <source>
        <dbReference type="Proteomes" id="UP000533080"/>
    </source>
</evidence>